<evidence type="ECO:0000259" key="2">
    <source>
        <dbReference type="SMART" id="SM00939"/>
    </source>
</evidence>
<dbReference type="InterPro" id="IPR013736">
    <property type="entry name" value="Xaa-Pro_dipept_C"/>
</dbReference>
<proteinExistence type="predicted"/>
<dbReference type="InterPro" id="IPR008979">
    <property type="entry name" value="Galactose-bd-like_sf"/>
</dbReference>
<dbReference type="Proteomes" id="UP000198414">
    <property type="component" value="Unassembled WGS sequence"/>
</dbReference>
<dbReference type="OrthoDB" id="319764at2"/>
<dbReference type="EMBL" id="BCMI01000011">
    <property type="protein sequence ID" value="GAX06058.1"/>
    <property type="molecule type" value="Genomic_DNA"/>
</dbReference>
<dbReference type="SMART" id="SM00939">
    <property type="entry name" value="PepX_C"/>
    <property type="match status" value="1"/>
</dbReference>
<dbReference type="Pfam" id="PF08530">
    <property type="entry name" value="PepX_C"/>
    <property type="match status" value="1"/>
</dbReference>
<dbReference type="PANTHER" id="PTHR43056:SF10">
    <property type="entry name" value="COCE_NOND FAMILY, PUTATIVE (AFU_ORTHOLOGUE AFUA_7G00600)-RELATED"/>
    <property type="match status" value="1"/>
</dbReference>
<dbReference type="NCBIfam" id="TIGR00976">
    <property type="entry name" value="CocE_NonD"/>
    <property type="match status" value="1"/>
</dbReference>
<dbReference type="SUPFAM" id="SSF49785">
    <property type="entry name" value="Galactose-binding domain-like"/>
    <property type="match status" value="1"/>
</dbReference>
<dbReference type="InterPro" id="IPR005674">
    <property type="entry name" value="CocE/Ser_esterase"/>
</dbReference>
<organism evidence="3 4">
    <name type="scientific">Secundilactobacillus pentosiphilus</name>
    <dbReference type="NCBI Taxonomy" id="1714682"/>
    <lineage>
        <taxon>Bacteria</taxon>
        <taxon>Bacillati</taxon>
        <taxon>Bacillota</taxon>
        <taxon>Bacilli</taxon>
        <taxon>Lactobacillales</taxon>
        <taxon>Lactobacillaceae</taxon>
        <taxon>Secundilactobacillus</taxon>
    </lineage>
</organism>
<dbReference type="GO" id="GO:0008239">
    <property type="term" value="F:dipeptidyl-peptidase activity"/>
    <property type="evidence" value="ECO:0007669"/>
    <property type="project" value="InterPro"/>
</dbReference>
<dbReference type="InterPro" id="IPR000383">
    <property type="entry name" value="Xaa-Pro-like_dom"/>
</dbReference>
<dbReference type="InterPro" id="IPR029058">
    <property type="entry name" value="AB_hydrolase_fold"/>
</dbReference>
<gene>
    <name evidence="3" type="ORF">IWT25_01383</name>
</gene>
<dbReference type="AlphaFoldDB" id="A0A1Z5IWU1"/>
<reference evidence="3 4" key="1">
    <citation type="submission" date="2015-11" db="EMBL/GenBank/DDBJ databases">
        <title>Draft genome sequences of new species of the genus Lactobacillus isolated from orchardgrass silage.</title>
        <authorList>
            <person name="Tohno M."/>
            <person name="Tanizawa Y."/>
            <person name="Arita M."/>
        </authorList>
    </citation>
    <scope>NUCLEOTIDE SEQUENCE [LARGE SCALE GENOMIC DNA]</scope>
    <source>
        <strain evidence="3 4">IWT25</strain>
    </source>
</reference>
<dbReference type="SUPFAM" id="SSF53474">
    <property type="entry name" value="alpha/beta-Hydrolases"/>
    <property type="match status" value="1"/>
</dbReference>
<accession>A0A1Z5IWU1</accession>
<keyword evidence="1" id="KW-0378">Hydrolase</keyword>
<dbReference type="Gene3D" id="2.60.120.260">
    <property type="entry name" value="Galactose-binding domain-like"/>
    <property type="match status" value="1"/>
</dbReference>
<dbReference type="Pfam" id="PF02129">
    <property type="entry name" value="Peptidase_S15"/>
    <property type="match status" value="1"/>
</dbReference>
<dbReference type="PANTHER" id="PTHR43056">
    <property type="entry name" value="PEPTIDASE S9 PROLYL OLIGOPEPTIDASE"/>
    <property type="match status" value="1"/>
</dbReference>
<protein>
    <submittedName>
        <fullName evidence="3">Putative acyl esterase</fullName>
    </submittedName>
</protein>
<comment type="caution">
    <text evidence="3">The sequence shown here is derived from an EMBL/GenBank/DDBJ whole genome shotgun (WGS) entry which is preliminary data.</text>
</comment>
<dbReference type="Gene3D" id="3.40.50.1820">
    <property type="entry name" value="alpha/beta hydrolase"/>
    <property type="match status" value="1"/>
</dbReference>
<evidence type="ECO:0000313" key="3">
    <source>
        <dbReference type="EMBL" id="GAX06058.1"/>
    </source>
</evidence>
<dbReference type="InterPro" id="IPR050585">
    <property type="entry name" value="Xaa-Pro_dipeptidyl-ppase/CocE"/>
</dbReference>
<dbReference type="RefSeq" id="WP_089121196.1">
    <property type="nucleotide sequence ID" value="NZ_BCMI01000011.1"/>
</dbReference>
<sequence length="585" mass="65652">MTDLNQLKTYKPTLHYVDDGREHGILSPFKPGKQTLPKGYQVSPKFKALDCDIIFEKDVPVKLRDGVTIYTDIFRPVTDEKVPVIMAWSPYGKSAGTAPRYENIFGLIGLKDNIVSGLEKFEGPDPAYWCAQGYAIANPDERGIAHSEGDVSMMGTQEGRDGYDVIEWLADQSWSNGKVAMSGTSYLSFSQWYIAAEQPPHLAAINPNEGLSDGYRDIAFRGGIPDEDFVNRLQSNHVNVADNKREDVTEEMKQYPLANHPVWRDKIAKLDQIKVPTYLVASYGNTLHTNGTFRAWRGIASENKWLRIHDSQEWPDYYDMMNTADRKRFYDFYLKGIQNGWDQTPKVRYSVLDMEGGNQTDVAGDAFPPSYVEYQKLYLNGGSRELVSAPTQKDIPVTYAPEMGPGKASFIKRFDQKTTLIGYPKVHLNVEAKAADDMELFVVMQKLDVNGNQLSEFVVPNHGALMHDFTDNGGTVMKYKGPDGRLRVSARHLDEEQSTDVIPVHSFDRVEKLTAGESVPADIVMMPMGMVFYPGEQLRLVISSKNESGAIVPWSLPYQAQNKGQQVIHTGGEYVSYLQVPVKLG</sequence>
<dbReference type="Gene3D" id="1.10.3020.20">
    <property type="match status" value="1"/>
</dbReference>
<evidence type="ECO:0000313" key="4">
    <source>
        <dbReference type="Proteomes" id="UP000198414"/>
    </source>
</evidence>
<evidence type="ECO:0000256" key="1">
    <source>
        <dbReference type="ARBA" id="ARBA00022801"/>
    </source>
</evidence>
<name>A0A1Z5IWU1_9LACO</name>
<feature type="domain" description="Xaa-Pro dipeptidyl-peptidase C-terminal" evidence="2">
    <location>
        <begin position="327"/>
        <end position="579"/>
    </location>
</feature>